<name>A0A7I8VR40_9ANNE</name>
<dbReference type="PROSITE" id="PS00889">
    <property type="entry name" value="CNMP_BINDING_2"/>
    <property type="match status" value="1"/>
</dbReference>
<reference evidence="3 4" key="1">
    <citation type="submission" date="2020-08" db="EMBL/GenBank/DDBJ databases">
        <authorList>
            <person name="Hejnol A."/>
        </authorList>
    </citation>
    <scope>NUCLEOTIDE SEQUENCE [LARGE SCALE GENOMIC DNA]</scope>
</reference>
<feature type="compositionally biased region" description="Basic and acidic residues" evidence="1">
    <location>
        <begin position="481"/>
        <end position="494"/>
    </location>
</feature>
<dbReference type="Gene3D" id="2.60.120.10">
    <property type="entry name" value="Jelly Rolls"/>
    <property type="match status" value="2"/>
</dbReference>
<dbReference type="Proteomes" id="UP000549394">
    <property type="component" value="Unassembled WGS sequence"/>
</dbReference>
<keyword evidence="4" id="KW-1185">Reference proteome</keyword>
<accession>A0A7I8VR40</accession>
<evidence type="ECO:0000259" key="2">
    <source>
        <dbReference type="PROSITE" id="PS50042"/>
    </source>
</evidence>
<dbReference type="CDD" id="cd00038">
    <property type="entry name" value="CAP_ED"/>
    <property type="match status" value="2"/>
</dbReference>
<dbReference type="InterPro" id="IPR018488">
    <property type="entry name" value="cNMP-bd_CS"/>
</dbReference>
<dbReference type="PANTHER" id="PTHR23011:SF28">
    <property type="entry name" value="CYCLIC NUCLEOTIDE-BINDING DOMAIN CONTAINING PROTEIN"/>
    <property type="match status" value="1"/>
</dbReference>
<proteinExistence type="predicted"/>
<dbReference type="PANTHER" id="PTHR23011">
    <property type="entry name" value="CYCLIC NUCLEOTIDE-BINDING DOMAIN CONTAINING PROTEIN"/>
    <property type="match status" value="1"/>
</dbReference>
<dbReference type="OrthoDB" id="2021138at2759"/>
<dbReference type="PRINTS" id="PR00103">
    <property type="entry name" value="CAMPKINASE"/>
</dbReference>
<dbReference type="PROSITE" id="PS50042">
    <property type="entry name" value="CNMP_BINDING_3"/>
    <property type="match status" value="2"/>
</dbReference>
<feature type="compositionally biased region" description="Acidic residues" evidence="1">
    <location>
        <begin position="495"/>
        <end position="508"/>
    </location>
</feature>
<comment type="caution">
    <text evidence="3">The sequence shown here is derived from an EMBL/GenBank/DDBJ whole genome shotgun (WGS) entry which is preliminary data.</text>
</comment>
<feature type="region of interest" description="Disordered" evidence="1">
    <location>
        <begin position="424"/>
        <end position="517"/>
    </location>
</feature>
<feature type="compositionally biased region" description="Basic and acidic residues" evidence="1">
    <location>
        <begin position="439"/>
        <end position="448"/>
    </location>
</feature>
<dbReference type="InterPro" id="IPR014710">
    <property type="entry name" value="RmlC-like_jellyroll"/>
</dbReference>
<dbReference type="AlphaFoldDB" id="A0A7I8VR40"/>
<gene>
    <name evidence="3" type="ORF">DGYR_LOCUS6423</name>
</gene>
<dbReference type="SUPFAM" id="SSF51206">
    <property type="entry name" value="cAMP-binding domain-like"/>
    <property type="match status" value="2"/>
</dbReference>
<sequence>MSTAYQRILSIACKSDGNRSDKDIEELKSWLRKTSDVFKNQKEEIVEVVAKKSCYVSRNLDDVVIRQGEVGDIVYIVLRGKLSVYVRPQASGIDDARCAELLRRVEADCSQKRVPLDRKVFGNAVVTLGRGSMFGEVALLSENSIRTASVMCDEKCDLLAIDRQTYNQSLRSWQEEEFKEKTEFVKEHSLFRNCSLDNRVNMAISLRKVVIPYAGSICRQGEPANTAYFVSKGECRIVMTPKNHNSQFHNTSYNIKHSKIPEAYVGESTTGLRRPKSAFNKLRVNTEESDDFEVGISCADTIIGDVELVLELSSYIESVVANTHCVLFSLDKRNFERLIAKKMIQTFGQIRQAAELKVQRRLDRIPSQVTDLLKHWHDRLVAMSPEVKTSKKKLAFQRKVEPKQNDLKALMRIKRHERLLHRGPIIQMDRMKPRKPRKKIIEEKEEHIPSTTQVVRSRKRTDSEDERMISASVFRSKRRSQNQDKEKIFITQRDESDDNDEDDEDEDNENKNDNSDGFEKYELTCFRNHEASQKAMTALEDKLGRWYDKVGNLVKDDSTYRKASRVRSLSRVKERSPNDEPLKHGMVIIMRPHSPVFPNAQRAVSAHQHQVYRPIEWGLEEDNVNEIRFFRVQSAPARRGADGSAKSRPKSAICWDK</sequence>
<feature type="domain" description="Cyclic nucleotide-binding" evidence="2">
    <location>
        <begin position="37"/>
        <end position="187"/>
    </location>
</feature>
<dbReference type="SMART" id="SM00100">
    <property type="entry name" value="cNMP"/>
    <property type="match status" value="2"/>
</dbReference>
<dbReference type="EMBL" id="CAJFCJ010000007">
    <property type="protein sequence ID" value="CAD5117966.1"/>
    <property type="molecule type" value="Genomic_DNA"/>
</dbReference>
<feature type="domain" description="Cyclic nucleotide-binding" evidence="2">
    <location>
        <begin position="190"/>
        <end position="339"/>
    </location>
</feature>
<feature type="region of interest" description="Disordered" evidence="1">
    <location>
        <begin position="638"/>
        <end position="657"/>
    </location>
</feature>
<dbReference type="InterPro" id="IPR000595">
    <property type="entry name" value="cNMP-bd_dom"/>
</dbReference>
<dbReference type="InterPro" id="IPR018490">
    <property type="entry name" value="cNMP-bd_dom_sf"/>
</dbReference>
<organism evidence="3 4">
    <name type="scientific">Dimorphilus gyrociliatus</name>
    <dbReference type="NCBI Taxonomy" id="2664684"/>
    <lineage>
        <taxon>Eukaryota</taxon>
        <taxon>Metazoa</taxon>
        <taxon>Spiralia</taxon>
        <taxon>Lophotrochozoa</taxon>
        <taxon>Annelida</taxon>
        <taxon>Polychaeta</taxon>
        <taxon>Polychaeta incertae sedis</taxon>
        <taxon>Dinophilidae</taxon>
        <taxon>Dimorphilus</taxon>
    </lineage>
</organism>
<evidence type="ECO:0000256" key="1">
    <source>
        <dbReference type="SAM" id="MobiDB-lite"/>
    </source>
</evidence>
<protein>
    <submittedName>
        <fullName evidence="3">DgyrCDS6708</fullName>
    </submittedName>
</protein>
<evidence type="ECO:0000313" key="4">
    <source>
        <dbReference type="Proteomes" id="UP000549394"/>
    </source>
</evidence>
<dbReference type="PROSITE" id="PS00888">
    <property type="entry name" value="CNMP_BINDING_1"/>
    <property type="match status" value="1"/>
</dbReference>
<evidence type="ECO:0000313" key="3">
    <source>
        <dbReference type="EMBL" id="CAD5117966.1"/>
    </source>
</evidence>